<reference evidence="6 7" key="1">
    <citation type="submission" date="2023-07" db="EMBL/GenBank/DDBJ databases">
        <title>Alkalimonas sp., MEB108 novel, alkaliphilic bacterium isolated from Lonar Lake, India.</title>
        <authorList>
            <person name="Joshi A."/>
            <person name="Thite S."/>
        </authorList>
    </citation>
    <scope>NUCLEOTIDE SEQUENCE [LARGE SCALE GENOMIC DNA]</scope>
    <source>
        <strain evidence="6 7">MEB108</strain>
    </source>
</reference>
<comment type="caution">
    <text evidence="6">The sequence shown here is derived from an EMBL/GenBank/DDBJ whole genome shotgun (WGS) entry which is preliminary data.</text>
</comment>
<protein>
    <submittedName>
        <fullName evidence="6">Efflux RND transporter periplasmic adaptor subunit</fullName>
    </submittedName>
</protein>
<comment type="similarity">
    <text evidence="1">Belongs to the membrane fusion protein (MFP) (TC 8.A.1) family.</text>
</comment>
<dbReference type="PANTHER" id="PTHR30469:SF15">
    <property type="entry name" value="HLYD FAMILY OF SECRETION PROTEINS"/>
    <property type="match status" value="1"/>
</dbReference>
<name>A0ABU7J9J6_9GAMM</name>
<dbReference type="EMBL" id="JAUHLI010000025">
    <property type="protein sequence ID" value="MEE2003218.1"/>
    <property type="molecule type" value="Genomic_DNA"/>
</dbReference>
<dbReference type="InterPro" id="IPR006143">
    <property type="entry name" value="RND_pump_MFP"/>
</dbReference>
<keyword evidence="2" id="KW-0175">Coiled coil</keyword>
<dbReference type="Gene3D" id="2.40.420.20">
    <property type="match status" value="1"/>
</dbReference>
<dbReference type="PANTHER" id="PTHR30469">
    <property type="entry name" value="MULTIDRUG RESISTANCE PROTEIN MDTA"/>
    <property type="match status" value="1"/>
</dbReference>
<evidence type="ECO:0000259" key="5">
    <source>
        <dbReference type="Pfam" id="PF25989"/>
    </source>
</evidence>
<evidence type="ECO:0000256" key="2">
    <source>
        <dbReference type="SAM" id="Coils"/>
    </source>
</evidence>
<gene>
    <name evidence="6" type="ORF">QWY20_17320</name>
</gene>
<sequence length="365" mass="39861">MQTSSHRLFLISSAVFLGLSTIACSPINSDEAKAQQGTPVRVQPVHITTVVETERSMARSEAFSSPQVSPEVDGRVIEVLHDIGDEVEEGAILARLDDSSYTLALAAAQADEAALKTRAEQFARDLNRLEMVGGGQYVSQMDLESARADLYTARQELKAAESRREAAQRQVAHTRIQAPISGRIDERHISEGDFVSAGDRAFRMIPQSSARVSLPFPERVGSRLETGMRVKLRRLGSDDYWIDGKVTRLRPSVEDGMGVTAVVEFIPPSSWPSGTMLEGLVEVAQRSNALQVPAVSIVDRPGRTVVYVLPGHNEYGKVEERRVELGQRTTDRVEILSGISAGERVVVDGSAYLTHGTEVRVQGGR</sequence>
<dbReference type="Pfam" id="PF25989">
    <property type="entry name" value="YknX_C"/>
    <property type="match status" value="1"/>
</dbReference>
<dbReference type="InterPro" id="IPR058637">
    <property type="entry name" value="YknX-like_C"/>
</dbReference>
<keyword evidence="7" id="KW-1185">Reference proteome</keyword>
<dbReference type="Gene3D" id="2.40.30.170">
    <property type="match status" value="1"/>
</dbReference>
<feature type="chain" id="PRO_5046316455" evidence="3">
    <location>
        <begin position="26"/>
        <end position="365"/>
    </location>
</feature>
<dbReference type="Gene3D" id="2.40.50.100">
    <property type="match status" value="1"/>
</dbReference>
<feature type="coiled-coil region" evidence="2">
    <location>
        <begin position="143"/>
        <end position="177"/>
    </location>
</feature>
<feature type="domain" description="YknX-like C-terminal permuted SH3-like" evidence="5">
    <location>
        <begin position="289"/>
        <end position="361"/>
    </location>
</feature>
<evidence type="ECO:0000313" key="7">
    <source>
        <dbReference type="Proteomes" id="UP001336314"/>
    </source>
</evidence>
<dbReference type="NCBIfam" id="TIGR01730">
    <property type="entry name" value="RND_mfp"/>
    <property type="match status" value="1"/>
</dbReference>
<proteinExistence type="inferred from homology"/>
<organism evidence="6 7">
    <name type="scientific">Alkalimonas cellulosilytica</name>
    <dbReference type="NCBI Taxonomy" id="3058395"/>
    <lineage>
        <taxon>Bacteria</taxon>
        <taxon>Pseudomonadati</taxon>
        <taxon>Pseudomonadota</taxon>
        <taxon>Gammaproteobacteria</taxon>
        <taxon>Alkalimonas</taxon>
    </lineage>
</organism>
<evidence type="ECO:0000256" key="1">
    <source>
        <dbReference type="ARBA" id="ARBA00009477"/>
    </source>
</evidence>
<evidence type="ECO:0000313" key="6">
    <source>
        <dbReference type="EMBL" id="MEE2003218.1"/>
    </source>
</evidence>
<dbReference type="Proteomes" id="UP001336314">
    <property type="component" value="Unassembled WGS sequence"/>
</dbReference>
<evidence type="ECO:0000259" key="4">
    <source>
        <dbReference type="Pfam" id="PF25917"/>
    </source>
</evidence>
<keyword evidence="3" id="KW-0732">Signal</keyword>
<dbReference type="SUPFAM" id="SSF111369">
    <property type="entry name" value="HlyD-like secretion proteins"/>
    <property type="match status" value="1"/>
</dbReference>
<dbReference type="InterPro" id="IPR058625">
    <property type="entry name" value="MdtA-like_BSH"/>
</dbReference>
<dbReference type="PROSITE" id="PS51257">
    <property type="entry name" value="PROKAR_LIPOPROTEIN"/>
    <property type="match status" value="1"/>
</dbReference>
<evidence type="ECO:0000256" key="3">
    <source>
        <dbReference type="SAM" id="SignalP"/>
    </source>
</evidence>
<accession>A0ABU7J9J6</accession>
<feature type="domain" description="Multidrug resistance protein MdtA-like barrel-sandwich hybrid" evidence="4">
    <location>
        <begin position="67"/>
        <end position="203"/>
    </location>
</feature>
<dbReference type="Gene3D" id="1.10.287.470">
    <property type="entry name" value="Helix hairpin bin"/>
    <property type="match status" value="1"/>
</dbReference>
<feature type="signal peptide" evidence="3">
    <location>
        <begin position="1"/>
        <end position="25"/>
    </location>
</feature>
<dbReference type="RefSeq" id="WP_330130266.1">
    <property type="nucleotide sequence ID" value="NZ_JAUHLI010000025.1"/>
</dbReference>
<dbReference type="Pfam" id="PF25917">
    <property type="entry name" value="BSH_RND"/>
    <property type="match status" value="1"/>
</dbReference>